<feature type="compositionally biased region" description="Pro residues" evidence="1">
    <location>
        <begin position="51"/>
        <end position="67"/>
    </location>
</feature>
<protein>
    <submittedName>
        <fullName evidence="2">Uncharacterized protein</fullName>
    </submittedName>
</protein>
<accession>A0AAN7SA82</accession>
<name>A0AAN7SA82_MYCAM</name>
<comment type="caution">
    <text evidence="2">The sequence shown here is derived from an EMBL/GenBank/DDBJ whole genome shotgun (WGS) entry which is preliminary data.</text>
</comment>
<feature type="region of interest" description="Disordered" evidence="1">
    <location>
        <begin position="45"/>
        <end position="88"/>
    </location>
</feature>
<organism evidence="2 3">
    <name type="scientific">Mycteria americana</name>
    <name type="common">Wood stork</name>
    <dbReference type="NCBI Taxonomy" id="33587"/>
    <lineage>
        <taxon>Eukaryota</taxon>
        <taxon>Metazoa</taxon>
        <taxon>Chordata</taxon>
        <taxon>Craniata</taxon>
        <taxon>Vertebrata</taxon>
        <taxon>Euteleostomi</taxon>
        <taxon>Archelosauria</taxon>
        <taxon>Archosauria</taxon>
        <taxon>Dinosauria</taxon>
        <taxon>Saurischia</taxon>
        <taxon>Theropoda</taxon>
        <taxon>Coelurosauria</taxon>
        <taxon>Aves</taxon>
        <taxon>Neognathae</taxon>
        <taxon>Neoaves</taxon>
        <taxon>Aequornithes</taxon>
        <taxon>Ciconiiformes</taxon>
        <taxon>Ciconiidae</taxon>
        <taxon>Mycteria</taxon>
    </lineage>
</organism>
<feature type="region of interest" description="Disordered" evidence="1">
    <location>
        <begin position="444"/>
        <end position="493"/>
    </location>
</feature>
<evidence type="ECO:0000313" key="3">
    <source>
        <dbReference type="Proteomes" id="UP001333110"/>
    </source>
</evidence>
<gene>
    <name evidence="2" type="ORF">QYF61_012841</name>
</gene>
<reference evidence="2 3" key="1">
    <citation type="journal article" date="2023" name="J. Hered.">
        <title>Chromosome-level genome of the wood stork (Mycteria americana) provides insight into avian chromosome evolution.</title>
        <authorList>
            <person name="Flamio R. Jr."/>
            <person name="Ramstad K.M."/>
        </authorList>
    </citation>
    <scope>NUCLEOTIDE SEQUENCE [LARGE SCALE GENOMIC DNA]</scope>
    <source>
        <strain evidence="2">JAX WOST 10</strain>
    </source>
</reference>
<evidence type="ECO:0000256" key="1">
    <source>
        <dbReference type="SAM" id="MobiDB-lite"/>
    </source>
</evidence>
<feature type="compositionally biased region" description="Polar residues" evidence="1">
    <location>
        <begin position="482"/>
        <end position="493"/>
    </location>
</feature>
<dbReference type="Proteomes" id="UP001333110">
    <property type="component" value="Unassembled WGS sequence"/>
</dbReference>
<feature type="region of interest" description="Disordered" evidence="1">
    <location>
        <begin position="1"/>
        <end position="27"/>
    </location>
</feature>
<keyword evidence="3" id="KW-1185">Reference proteome</keyword>
<sequence length="493" mass="52019">MGLAAAGSGVPPTRGLPAPPCPRPLGALRPPAFPAPLLWGVPLLRGAPLLRDPPGPAPQEYPAPQGPSWPRSSGVPAPQRPSWPRSSGVAFSSPALLLSASEARQKALGGGLCSMDQPLALQQGPPQSFPLLSTQVRNSAHSEDKEDDNSIASSGGFCIDQWTIAVQAGELCSRSDASCRMENPQRSTLGFQPPSPHRHLFVCLRLSFTPKFSTSSPLSGTGGRGMGVARGVPPTGDSPPTDFSSVGLSHRLQFFTNCSSVGPLHRVQSFRTDCSSVGPPWGHKSCQQTCSSVGSSLLPGSTSPARSLYHCQLSMESQPPLGTSTCSGVGCSMGCRKYLLASYKYESIKQLTNLGKKTSDYLPGMKLLDLSRQPVPVLTTLLVENVILKPNWTFSRCTLLLLPLGIALPICDKSLALPSQKLPAMPGHGRGRWARGLPVWAGMAGSHQPGPVPPPPVREEVRCGAEAGLRSSWDREAGSGHEGNQGQIQTHDG</sequence>
<evidence type="ECO:0000313" key="2">
    <source>
        <dbReference type="EMBL" id="KAK4824281.1"/>
    </source>
</evidence>
<dbReference type="EMBL" id="JAUNZN010000003">
    <property type="protein sequence ID" value="KAK4824281.1"/>
    <property type="molecule type" value="Genomic_DNA"/>
</dbReference>
<proteinExistence type="predicted"/>
<dbReference type="AlphaFoldDB" id="A0AAN7SA82"/>